<organism evidence="2 3">
    <name type="scientific">Rhizobium favelukesii</name>
    <dbReference type="NCBI Taxonomy" id="348824"/>
    <lineage>
        <taxon>Bacteria</taxon>
        <taxon>Pseudomonadati</taxon>
        <taxon>Pseudomonadota</taxon>
        <taxon>Alphaproteobacteria</taxon>
        <taxon>Hyphomicrobiales</taxon>
        <taxon>Rhizobiaceae</taxon>
        <taxon>Rhizobium/Agrobacterium group</taxon>
        <taxon>Rhizobium</taxon>
    </lineage>
</organism>
<keyword evidence="2" id="KW-0614">Plasmid</keyword>
<protein>
    <submittedName>
        <fullName evidence="2">Transcriptional regulator, TetR family</fullName>
    </submittedName>
</protein>
<dbReference type="EMBL" id="HG916854">
    <property type="protein sequence ID" value="CDM61292.1"/>
    <property type="molecule type" value="Genomic_DNA"/>
</dbReference>
<dbReference type="Pfam" id="PF14246">
    <property type="entry name" value="TetR_C_7"/>
    <property type="match status" value="1"/>
</dbReference>
<geneLocation type="plasmid" evidence="2 3">
    <name>pLPU83c</name>
</geneLocation>
<gene>
    <name evidence="2" type="primary">casR</name>
    <name evidence="2" type="ORF">LPU83_pLPU83c_0730</name>
</gene>
<dbReference type="Proteomes" id="UP000019443">
    <property type="component" value="Plasmid pLPU83c"/>
</dbReference>
<evidence type="ECO:0000259" key="1">
    <source>
        <dbReference type="Pfam" id="PF14246"/>
    </source>
</evidence>
<dbReference type="Gene3D" id="1.10.357.10">
    <property type="entry name" value="Tetracycline Repressor, domain 2"/>
    <property type="match status" value="1"/>
</dbReference>
<dbReference type="HOGENOM" id="CLU_2059533_0_0_5"/>
<keyword evidence="3" id="KW-1185">Reference proteome</keyword>
<evidence type="ECO:0000313" key="2">
    <source>
        <dbReference type="EMBL" id="CDM61292.1"/>
    </source>
</evidence>
<dbReference type="PATRIC" id="fig|348824.6.peg.5498"/>
<sequence length="119" mass="12955">MVDVVSNVVICSLRVVVQVNASGARPLWAPIEEMIARIFRIDRGGDDQAILVRTIVRDSSGVPELAEALGTNEVLRSRQDLAEWLSGQVEKGLLRLDDPLSGARLLMDMIFGGMEPPDG</sequence>
<name>W6RJF0_9HYPH</name>
<dbReference type="AlphaFoldDB" id="W6RJF0"/>
<dbReference type="KEGG" id="rhl:LPU83_pLPU83c_0730"/>
<accession>W6RJF0</accession>
<proteinExistence type="predicted"/>
<feature type="domain" description="Transcriptional regulator TetR C-terminal Proteobacteria type" evidence="1">
    <location>
        <begin position="50"/>
        <end position="112"/>
    </location>
</feature>
<reference evidence="2" key="1">
    <citation type="submission" date="2013-11" db="EMBL/GenBank/DDBJ databases">
        <title>Draft genome sequence of the broad-host-range Rhizobium sp. LPU83 strain, a member of the low-genetic diversity Oregon-like Rhizobium sp. group.</title>
        <authorList>
            <person name="Wibberg D."/>
            <person name="Puehler A."/>
            <person name="Schlueter A."/>
        </authorList>
    </citation>
    <scope>NUCLEOTIDE SEQUENCE [LARGE SCALE GENOMIC DNA]</scope>
    <source>
        <strain evidence="2">LPU83</strain>
        <plasmid evidence="2">pLPU83c</plasmid>
    </source>
</reference>
<dbReference type="InterPro" id="IPR039536">
    <property type="entry name" value="TetR_C_Proteobacteria"/>
</dbReference>
<dbReference type="RefSeq" id="WP_051166680.1">
    <property type="nucleotide sequence ID" value="NZ_ATTO01000023.1"/>
</dbReference>
<evidence type="ECO:0000313" key="3">
    <source>
        <dbReference type="Proteomes" id="UP000019443"/>
    </source>
</evidence>